<proteinExistence type="inferred from homology"/>
<dbReference type="PANTHER" id="PTHR48407">
    <property type="entry name" value="CRANIOFACIAL DEVELOPMENT PROTEIN 1"/>
    <property type="match status" value="1"/>
</dbReference>
<feature type="compositionally biased region" description="Low complexity" evidence="3">
    <location>
        <begin position="34"/>
        <end position="49"/>
    </location>
</feature>
<evidence type="ECO:0000256" key="1">
    <source>
        <dbReference type="ARBA" id="ARBA00010465"/>
    </source>
</evidence>
<dbReference type="STRING" id="1884261.A0A5C3QR63"/>
<name>A0A5C3QR63_9AGAR</name>
<feature type="region of interest" description="Disordered" evidence="3">
    <location>
        <begin position="19"/>
        <end position="149"/>
    </location>
</feature>
<evidence type="ECO:0000259" key="4">
    <source>
        <dbReference type="PROSITE" id="PS51279"/>
    </source>
</evidence>
<dbReference type="OrthoDB" id="445677at2759"/>
<dbReference type="GO" id="GO:0000812">
    <property type="term" value="C:Swr1 complex"/>
    <property type="evidence" value="ECO:0007669"/>
    <property type="project" value="TreeGrafter"/>
</dbReference>
<evidence type="ECO:0000313" key="5">
    <source>
        <dbReference type="EMBL" id="TFL00844.1"/>
    </source>
</evidence>
<dbReference type="Proteomes" id="UP000305067">
    <property type="component" value="Unassembled WGS sequence"/>
</dbReference>
<dbReference type="PROSITE" id="PS51279">
    <property type="entry name" value="BCNT_C"/>
    <property type="match status" value="1"/>
</dbReference>
<gene>
    <name evidence="5" type="ORF">BDV98DRAFT_508243</name>
</gene>
<feature type="compositionally biased region" description="Polar residues" evidence="3">
    <location>
        <begin position="50"/>
        <end position="65"/>
    </location>
</feature>
<evidence type="ECO:0000256" key="3">
    <source>
        <dbReference type="SAM" id="MobiDB-lite"/>
    </source>
</evidence>
<dbReference type="PANTHER" id="PTHR48407:SF1">
    <property type="entry name" value="CRANIOFACIAL DEVELOPMENT PROTEIN 1"/>
    <property type="match status" value="1"/>
</dbReference>
<dbReference type="EMBL" id="ML178827">
    <property type="protein sequence ID" value="TFL00844.1"/>
    <property type="molecule type" value="Genomic_DNA"/>
</dbReference>
<protein>
    <recommendedName>
        <fullName evidence="2">SWR1-complex protein 5</fullName>
    </recommendedName>
</protein>
<accession>A0A5C3QR63</accession>
<keyword evidence="6" id="KW-1185">Reference proteome</keyword>
<feature type="compositionally biased region" description="Polar residues" evidence="3">
    <location>
        <begin position="94"/>
        <end position="116"/>
    </location>
</feature>
<sequence>VKIEKRYLFAGKEISEVVEVPEDSPDAKKWPKVTPSIGPTSTSISSLSSQAVPETSISQAQPNPRTSSQTQQAPLTQQPPKRPPPMKRKPKTLLNTGASSSSTPKPQKLTTLQKSTMDWKAHLRSENNDGLQADGQELQANRQEGGGGYLERMEFLQRVEDRREIVREGSGKRKR</sequence>
<dbReference type="InterPro" id="IPR011421">
    <property type="entry name" value="BCNT-C"/>
</dbReference>
<comment type="similarity">
    <text evidence="1">Belongs to the SWC5 family.</text>
</comment>
<feature type="domain" description="BCNT-C" evidence="4">
    <location>
        <begin position="88"/>
        <end position="175"/>
    </location>
</feature>
<feature type="compositionally biased region" description="Low complexity" evidence="3">
    <location>
        <begin position="66"/>
        <end position="79"/>
    </location>
</feature>
<organism evidence="5 6">
    <name type="scientific">Pterulicium gracile</name>
    <dbReference type="NCBI Taxonomy" id="1884261"/>
    <lineage>
        <taxon>Eukaryota</taxon>
        <taxon>Fungi</taxon>
        <taxon>Dikarya</taxon>
        <taxon>Basidiomycota</taxon>
        <taxon>Agaricomycotina</taxon>
        <taxon>Agaricomycetes</taxon>
        <taxon>Agaricomycetidae</taxon>
        <taxon>Agaricales</taxon>
        <taxon>Pleurotineae</taxon>
        <taxon>Pterulaceae</taxon>
        <taxon>Pterulicium</taxon>
    </lineage>
</organism>
<dbReference type="InterPro" id="IPR027124">
    <property type="entry name" value="Swc5/CFDP1/2"/>
</dbReference>
<dbReference type="Pfam" id="PF07572">
    <property type="entry name" value="BCNT"/>
    <property type="match status" value="1"/>
</dbReference>
<dbReference type="AlphaFoldDB" id="A0A5C3QR63"/>
<evidence type="ECO:0000256" key="2">
    <source>
        <dbReference type="ARBA" id="ARBA00019138"/>
    </source>
</evidence>
<evidence type="ECO:0000313" key="6">
    <source>
        <dbReference type="Proteomes" id="UP000305067"/>
    </source>
</evidence>
<feature type="compositionally biased region" description="Basic and acidic residues" evidence="3">
    <location>
        <begin position="117"/>
        <end position="127"/>
    </location>
</feature>
<feature type="non-terminal residue" evidence="5">
    <location>
        <position position="1"/>
    </location>
</feature>
<reference evidence="5 6" key="1">
    <citation type="journal article" date="2019" name="Nat. Ecol. Evol.">
        <title>Megaphylogeny resolves global patterns of mushroom evolution.</title>
        <authorList>
            <person name="Varga T."/>
            <person name="Krizsan K."/>
            <person name="Foldi C."/>
            <person name="Dima B."/>
            <person name="Sanchez-Garcia M."/>
            <person name="Sanchez-Ramirez S."/>
            <person name="Szollosi G.J."/>
            <person name="Szarkandi J.G."/>
            <person name="Papp V."/>
            <person name="Albert L."/>
            <person name="Andreopoulos W."/>
            <person name="Angelini C."/>
            <person name="Antonin V."/>
            <person name="Barry K.W."/>
            <person name="Bougher N.L."/>
            <person name="Buchanan P."/>
            <person name="Buyck B."/>
            <person name="Bense V."/>
            <person name="Catcheside P."/>
            <person name="Chovatia M."/>
            <person name="Cooper J."/>
            <person name="Damon W."/>
            <person name="Desjardin D."/>
            <person name="Finy P."/>
            <person name="Geml J."/>
            <person name="Haridas S."/>
            <person name="Hughes K."/>
            <person name="Justo A."/>
            <person name="Karasinski D."/>
            <person name="Kautmanova I."/>
            <person name="Kiss B."/>
            <person name="Kocsube S."/>
            <person name="Kotiranta H."/>
            <person name="LaButti K.M."/>
            <person name="Lechner B.E."/>
            <person name="Liimatainen K."/>
            <person name="Lipzen A."/>
            <person name="Lukacs Z."/>
            <person name="Mihaltcheva S."/>
            <person name="Morgado L.N."/>
            <person name="Niskanen T."/>
            <person name="Noordeloos M.E."/>
            <person name="Ohm R.A."/>
            <person name="Ortiz-Santana B."/>
            <person name="Ovrebo C."/>
            <person name="Racz N."/>
            <person name="Riley R."/>
            <person name="Savchenko A."/>
            <person name="Shiryaev A."/>
            <person name="Soop K."/>
            <person name="Spirin V."/>
            <person name="Szebenyi C."/>
            <person name="Tomsovsky M."/>
            <person name="Tulloss R.E."/>
            <person name="Uehling J."/>
            <person name="Grigoriev I.V."/>
            <person name="Vagvolgyi C."/>
            <person name="Papp T."/>
            <person name="Martin F.M."/>
            <person name="Miettinen O."/>
            <person name="Hibbett D.S."/>
            <person name="Nagy L.G."/>
        </authorList>
    </citation>
    <scope>NUCLEOTIDE SEQUENCE [LARGE SCALE GENOMIC DNA]</scope>
    <source>
        <strain evidence="5 6">CBS 309.79</strain>
    </source>
</reference>